<evidence type="ECO:0000313" key="3">
    <source>
        <dbReference type="Proteomes" id="UP001320831"/>
    </source>
</evidence>
<keyword evidence="3" id="KW-1185">Reference proteome</keyword>
<dbReference type="RefSeq" id="WP_260902868.1">
    <property type="nucleotide sequence ID" value="NZ_JAOCZP010000003.1"/>
</dbReference>
<reference evidence="2 3" key="1">
    <citation type="submission" date="2022-09" db="EMBL/GenBank/DDBJ databases">
        <title>Chelativorans salina sp. nov., a novel slightly halophilic bacterium isolated from a saline lake sediment enrichment.</title>
        <authorList>
            <person name="Gao L."/>
            <person name="Fang B.-Z."/>
            <person name="Li W.-J."/>
        </authorList>
    </citation>
    <scope>NUCLEOTIDE SEQUENCE [LARGE SCALE GENOMIC DNA]</scope>
    <source>
        <strain evidence="2 3">EGI FJ00035</strain>
    </source>
</reference>
<feature type="region of interest" description="Disordered" evidence="1">
    <location>
        <begin position="494"/>
        <end position="526"/>
    </location>
</feature>
<organism evidence="2 3">
    <name type="scientific">Chelativorans salis</name>
    <dbReference type="NCBI Taxonomy" id="2978478"/>
    <lineage>
        <taxon>Bacteria</taxon>
        <taxon>Pseudomonadati</taxon>
        <taxon>Pseudomonadota</taxon>
        <taxon>Alphaproteobacteria</taxon>
        <taxon>Hyphomicrobiales</taxon>
        <taxon>Phyllobacteriaceae</taxon>
        <taxon>Chelativorans</taxon>
    </lineage>
</organism>
<dbReference type="EMBL" id="JAOCZP010000003">
    <property type="protein sequence ID" value="MCT7375733.1"/>
    <property type="molecule type" value="Genomic_DNA"/>
</dbReference>
<accession>A0ABT2LQ17</accession>
<protein>
    <submittedName>
        <fullName evidence="2">Terminase</fullName>
    </submittedName>
</protein>
<evidence type="ECO:0000256" key="1">
    <source>
        <dbReference type="SAM" id="MobiDB-lite"/>
    </source>
</evidence>
<gene>
    <name evidence="2" type="ORF">N5A92_11885</name>
</gene>
<dbReference type="Proteomes" id="UP001320831">
    <property type="component" value="Unassembled WGS sequence"/>
</dbReference>
<comment type="caution">
    <text evidence="2">The sequence shown here is derived from an EMBL/GenBank/DDBJ whole genome shotgun (WGS) entry which is preliminary data.</text>
</comment>
<evidence type="ECO:0000313" key="2">
    <source>
        <dbReference type="EMBL" id="MCT7375733.1"/>
    </source>
</evidence>
<proteinExistence type="predicted"/>
<sequence>MTGLASTTIDEALADPHLLGAALGDVAPWATWRVALKAAFGVTLDAGELATFKDIAGGRDVPGSRVRELWAILGRRSGKSRMAALIASYLAAFVDYSDKLSRGERGHVLVLAASKMQAQAVFQYVEGFFDASPILKQMVESVGAEEIRLKGNISISVHSNNYRSVRGRTLVACIFDEAAFWRDEASTMPDIETYRAVLPSLATTQGMLVGISSPYAQRGLLHQKFTSSFGKGDSGVLVLKAPTVVFNPTIDAQVIARAKDDDPEAAASEWDAEFRSDLSTFVERAVVERCVEAGVHERPFDRRYRYLGFCDPSGGAHDSMTLAIGHREGERVVLDCTREVKPPFAPADVCDEFSRLLKAYGVGTVTGDRFGGQWVQEAFTQRGIRYSPSERSRSEIYLDALPLLMAGTCILLDDTRLVAQVSQLERRVTRGGRDAIDHQRGGADDLANSAMGALVLAMSGSATPSWHATHHQSVADGDYDILDTEGSHRRMTGRQGIQDVSGGGNGDWRRQPATAGVDDFNPFGGV</sequence>
<dbReference type="Gene3D" id="3.40.50.300">
    <property type="entry name" value="P-loop containing nucleotide triphosphate hydrolases"/>
    <property type="match status" value="1"/>
</dbReference>
<dbReference type="Gene3D" id="3.30.420.240">
    <property type="match status" value="1"/>
</dbReference>
<dbReference type="InterPro" id="IPR027417">
    <property type="entry name" value="P-loop_NTPase"/>
</dbReference>
<name>A0ABT2LQ17_9HYPH</name>